<dbReference type="Proteomes" id="UP001161438">
    <property type="component" value="Chromosome 15"/>
</dbReference>
<keyword evidence="2" id="KW-1185">Reference proteome</keyword>
<dbReference type="Pfam" id="PF13762">
    <property type="entry name" value="MNE1"/>
    <property type="match status" value="1"/>
</dbReference>
<dbReference type="InterPro" id="IPR025694">
    <property type="entry name" value="MNE1"/>
</dbReference>
<dbReference type="RefSeq" id="XP_056079745.1">
    <property type="nucleotide sequence ID" value="XM_056225981.1"/>
</dbReference>
<name>A0AA35ITH6_SACMI</name>
<gene>
    <name evidence="1" type="primary">SMKI15G4780</name>
    <name evidence="1" type="ORF">SMKI_15G4780</name>
</gene>
<protein>
    <submittedName>
        <fullName evidence="1">Uncharacterized protein</fullName>
    </submittedName>
</protein>
<dbReference type="GO" id="GO:1990904">
    <property type="term" value="C:ribonucleoprotein complex"/>
    <property type="evidence" value="ECO:0007669"/>
    <property type="project" value="InterPro"/>
</dbReference>
<organism evidence="1 2">
    <name type="scientific">Saccharomyces mikatae IFO 1815</name>
    <dbReference type="NCBI Taxonomy" id="226126"/>
    <lineage>
        <taxon>Eukaryota</taxon>
        <taxon>Fungi</taxon>
        <taxon>Dikarya</taxon>
        <taxon>Ascomycota</taxon>
        <taxon>Saccharomycotina</taxon>
        <taxon>Saccharomycetes</taxon>
        <taxon>Saccharomycetales</taxon>
        <taxon>Saccharomycetaceae</taxon>
        <taxon>Saccharomyces</taxon>
    </lineage>
</organism>
<evidence type="ECO:0000313" key="1">
    <source>
        <dbReference type="EMBL" id="CAI4036627.1"/>
    </source>
</evidence>
<accession>A0AA35ITH6</accession>
<sequence>MMPVFKRSSSTHIARLIKESLSTPEILPPLLEQKVSLHKRFPNYKRTNSITDKWLKEALKRKDKLNEDKLRNVNLRLHVVLTTLQKLRTAYNPALYFALLNRIGTGHITWLNITGRPIDTFPSNRLPLEFYHELSNMLYKVSLQPVKDKTALAKFSLQLLDRYFLLIAESFTGEQKFRANTKFLRNCALLVIKSQSNYYLDAIQRLFAKHLKSQLLANLSQLAFYVETCQWTSVVEILPLCISESALESSKERERDIQLLELFSPCLVKSLGVMITQGMENEVCLILRSLSKWNFRFHQHDSSNLMQLCKRHSCFEIIATMNKLSFITVSSKQFDLDKLQSDVSLKKCMSDLSKDNFEPFKHDSFLQSLSLKLSDLPLSLSVWKRYIDDVDQQMRTDSTPPPLRAFFTTILLSHISVQKSFDFMLSLVEYMVYEKNFRKSLLQTKNLVGSRENSSFHCLFHAASQANSTKVTLLTLFNKLNEHGYQFSVHDFLSMLKVCKNYSDCDFFYFVFYNLLITHSHRFFLFDEFSDKFTWRLPIQIGNAISGWLSSLQIDIQENTDRVLQITDEVGEWYVENKPVSLEKQAVQPINVLKLRRIFGERKTLFQMDSEIYQECKTKKDKEMEKGALFTQNDMEYNFAVDLSYSKRVQNLLSYVTSQQMQQKE</sequence>
<dbReference type="AlphaFoldDB" id="A0AA35ITH6"/>
<proteinExistence type="predicted"/>
<dbReference type="GeneID" id="80921534"/>
<evidence type="ECO:0000313" key="2">
    <source>
        <dbReference type="Proteomes" id="UP001161438"/>
    </source>
</evidence>
<reference evidence="1" key="1">
    <citation type="submission" date="2022-10" db="EMBL/GenBank/DDBJ databases">
        <authorList>
            <person name="Byrne P K."/>
        </authorList>
    </citation>
    <scope>NUCLEOTIDE SEQUENCE</scope>
    <source>
        <strain evidence="1">IFO1815</strain>
    </source>
</reference>
<dbReference type="EMBL" id="OX365771">
    <property type="protein sequence ID" value="CAI4036627.1"/>
    <property type="molecule type" value="Genomic_DNA"/>
</dbReference>
<dbReference type="GO" id="GO:0000372">
    <property type="term" value="P:Group I intron splicing"/>
    <property type="evidence" value="ECO:0007669"/>
    <property type="project" value="InterPro"/>
</dbReference>